<evidence type="ECO:0000313" key="2">
    <source>
        <dbReference type="Proteomes" id="UP001227192"/>
    </source>
</evidence>
<organism evidence="1 2">
    <name type="scientific">Penicillium thymicola</name>
    <dbReference type="NCBI Taxonomy" id="293382"/>
    <lineage>
        <taxon>Eukaryota</taxon>
        <taxon>Fungi</taxon>
        <taxon>Dikarya</taxon>
        <taxon>Ascomycota</taxon>
        <taxon>Pezizomycotina</taxon>
        <taxon>Eurotiomycetes</taxon>
        <taxon>Eurotiomycetidae</taxon>
        <taxon>Eurotiales</taxon>
        <taxon>Aspergillaceae</taxon>
        <taxon>Penicillium</taxon>
    </lineage>
</organism>
<sequence>MIIINGLPSTSDLIVFIQARYPQSEMIYNPFGEKWGRLLYKDSPALKLAAKRSANFRQVHFRFTLEVPLYPFQKALIFINL</sequence>
<keyword evidence="2" id="KW-1185">Reference proteome</keyword>
<gene>
    <name evidence="1" type="ORF">VN97_g3813</name>
</gene>
<accession>A0AAI9X9V9</accession>
<protein>
    <submittedName>
        <fullName evidence="1">Uncharacterized protein</fullName>
    </submittedName>
</protein>
<dbReference type="AlphaFoldDB" id="A0AAI9X9V9"/>
<name>A0AAI9X9V9_PENTH</name>
<reference evidence="1" key="1">
    <citation type="submission" date="2015-06" db="EMBL/GenBank/DDBJ databases">
        <authorList>
            <person name="Nguyen H."/>
        </authorList>
    </citation>
    <scope>NUCLEOTIDE SEQUENCE</scope>
    <source>
        <strain evidence="1">DAOM 180753</strain>
    </source>
</reference>
<dbReference type="Proteomes" id="UP001227192">
    <property type="component" value="Unassembled WGS sequence"/>
</dbReference>
<dbReference type="EMBL" id="LACB01000084">
    <property type="protein sequence ID" value="KAJ9489431.1"/>
    <property type="molecule type" value="Genomic_DNA"/>
</dbReference>
<comment type="caution">
    <text evidence="1">The sequence shown here is derived from an EMBL/GenBank/DDBJ whole genome shotgun (WGS) entry which is preliminary data.</text>
</comment>
<reference evidence="1" key="2">
    <citation type="journal article" date="2016" name="Fungal Biol.">
        <title>Ochratoxin A production by Penicillium thymicola.</title>
        <authorList>
            <person name="Nguyen H.D.T."/>
            <person name="McMullin D.R."/>
            <person name="Ponomareva E."/>
            <person name="Riley R."/>
            <person name="Pomraning K.R."/>
            <person name="Baker S.E."/>
            <person name="Seifert K.A."/>
        </authorList>
    </citation>
    <scope>NUCLEOTIDE SEQUENCE</scope>
    <source>
        <strain evidence="1">DAOM 180753</strain>
    </source>
</reference>
<evidence type="ECO:0000313" key="1">
    <source>
        <dbReference type="EMBL" id="KAJ9489431.1"/>
    </source>
</evidence>
<proteinExistence type="predicted"/>